<dbReference type="AlphaFoldDB" id="A0AAD7LWK5"/>
<dbReference type="InterPro" id="IPR030184">
    <property type="entry name" value="WAT1-related"/>
</dbReference>
<feature type="transmembrane region" description="Helical" evidence="5">
    <location>
        <begin position="145"/>
        <end position="166"/>
    </location>
</feature>
<proteinExistence type="predicted"/>
<keyword evidence="2 5" id="KW-0812">Transmembrane</keyword>
<organism evidence="6 7">
    <name type="scientific">Quillaja saponaria</name>
    <name type="common">Soap bark tree</name>
    <dbReference type="NCBI Taxonomy" id="32244"/>
    <lineage>
        <taxon>Eukaryota</taxon>
        <taxon>Viridiplantae</taxon>
        <taxon>Streptophyta</taxon>
        <taxon>Embryophyta</taxon>
        <taxon>Tracheophyta</taxon>
        <taxon>Spermatophyta</taxon>
        <taxon>Magnoliopsida</taxon>
        <taxon>eudicotyledons</taxon>
        <taxon>Gunneridae</taxon>
        <taxon>Pentapetalae</taxon>
        <taxon>rosids</taxon>
        <taxon>fabids</taxon>
        <taxon>Fabales</taxon>
        <taxon>Quillajaceae</taxon>
        <taxon>Quillaja</taxon>
    </lineage>
</organism>
<evidence type="ECO:0000256" key="4">
    <source>
        <dbReference type="ARBA" id="ARBA00023136"/>
    </source>
</evidence>
<keyword evidence="4 5" id="KW-0472">Membrane</keyword>
<dbReference type="GO" id="GO:0022857">
    <property type="term" value="F:transmembrane transporter activity"/>
    <property type="evidence" value="ECO:0007669"/>
    <property type="project" value="InterPro"/>
</dbReference>
<protein>
    <submittedName>
        <fullName evidence="6">WAT1-related protein</fullName>
    </submittedName>
</protein>
<evidence type="ECO:0000313" key="7">
    <source>
        <dbReference type="Proteomes" id="UP001163823"/>
    </source>
</evidence>
<feature type="transmembrane region" description="Helical" evidence="5">
    <location>
        <begin position="113"/>
        <end position="133"/>
    </location>
</feature>
<keyword evidence="7" id="KW-1185">Reference proteome</keyword>
<evidence type="ECO:0000313" key="6">
    <source>
        <dbReference type="EMBL" id="KAJ7965587.1"/>
    </source>
</evidence>
<comment type="caution">
    <text evidence="6">The sequence shown here is derived from an EMBL/GenBank/DDBJ whole genome shotgun (WGS) entry which is preliminary data.</text>
</comment>
<evidence type="ECO:0000256" key="1">
    <source>
        <dbReference type="ARBA" id="ARBA00004141"/>
    </source>
</evidence>
<dbReference type="Proteomes" id="UP001163823">
    <property type="component" value="Chromosome 6"/>
</dbReference>
<dbReference type="SUPFAM" id="SSF103481">
    <property type="entry name" value="Multidrug resistance efflux transporter EmrE"/>
    <property type="match status" value="1"/>
</dbReference>
<evidence type="ECO:0000256" key="5">
    <source>
        <dbReference type="SAM" id="Phobius"/>
    </source>
</evidence>
<accession>A0AAD7LWK5</accession>
<sequence length="200" mass="21669">MTVSVFLQIMALGFLEPVLDQGFTFLGMTYTSATFTSAIMNAVPSVTFLLAVIFRIERLKMKEIRSQAKVIGTLVTFAGALLMTLYKGPVIDLFKSPNATHNGGSSDSSDKHWLTGTLFILVGVVAWSAFYILQSITVKAYPAKLTLSSLICLVGGLQSAAVAVVAERHPRAWAIGWDYRLFAPLYTGIVSSGIAYYVQG</sequence>
<evidence type="ECO:0000256" key="3">
    <source>
        <dbReference type="ARBA" id="ARBA00022989"/>
    </source>
</evidence>
<dbReference type="EMBL" id="JARAOO010000006">
    <property type="protein sequence ID" value="KAJ7965587.1"/>
    <property type="molecule type" value="Genomic_DNA"/>
</dbReference>
<name>A0AAD7LWK5_QUISA</name>
<reference evidence="6" key="1">
    <citation type="journal article" date="2023" name="Science">
        <title>Elucidation of the pathway for biosynthesis of saponin adjuvants from the soapbark tree.</title>
        <authorList>
            <person name="Reed J."/>
            <person name="Orme A."/>
            <person name="El-Demerdash A."/>
            <person name="Owen C."/>
            <person name="Martin L.B.B."/>
            <person name="Misra R.C."/>
            <person name="Kikuchi S."/>
            <person name="Rejzek M."/>
            <person name="Martin A.C."/>
            <person name="Harkess A."/>
            <person name="Leebens-Mack J."/>
            <person name="Louveau T."/>
            <person name="Stephenson M.J."/>
            <person name="Osbourn A."/>
        </authorList>
    </citation>
    <scope>NUCLEOTIDE SEQUENCE</scope>
    <source>
        <strain evidence="6">S10</strain>
    </source>
</reference>
<comment type="subcellular location">
    <subcellularLocation>
        <location evidence="1">Membrane</location>
        <topology evidence="1">Multi-pass membrane protein</topology>
    </subcellularLocation>
</comment>
<feature type="transmembrane region" description="Helical" evidence="5">
    <location>
        <begin position="30"/>
        <end position="56"/>
    </location>
</feature>
<dbReference type="GO" id="GO:0016020">
    <property type="term" value="C:membrane"/>
    <property type="evidence" value="ECO:0007669"/>
    <property type="project" value="InterPro"/>
</dbReference>
<feature type="transmembrane region" description="Helical" evidence="5">
    <location>
        <begin position="181"/>
        <end position="198"/>
    </location>
</feature>
<dbReference type="PANTHER" id="PTHR31218">
    <property type="entry name" value="WAT1-RELATED PROTEIN"/>
    <property type="match status" value="1"/>
</dbReference>
<feature type="transmembrane region" description="Helical" evidence="5">
    <location>
        <begin position="68"/>
        <end position="86"/>
    </location>
</feature>
<keyword evidence="3 5" id="KW-1133">Transmembrane helix</keyword>
<dbReference type="InterPro" id="IPR037185">
    <property type="entry name" value="EmrE-like"/>
</dbReference>
<dbReference type="KEGG" id="qsa:O6P43_015201"/>
<gene>
    <name evidence="6" type="ORF">O6P43_015201</name>
</gene>
<evidence type="ECO:0000256" key="2">
    <source>
        <dbReference type="ARBA" id="ARBA00022692"/>
    </source>
</evidence>